<dbReference type="GO" id="GO:0005524">
    <property type="term" value="F:ATP binding"/>
    <property type="evidence" value="ECO:0007669"/>
    <property type="project" value="UniProtKB-KW"/>
</dbReference>
<dbReference type="InterPro" id="IPR011527">
    <property type="entry name" value="ABC1_TM_dom"/>
</dbReference>
<evidence type="ECO:0000256" key="7">
    <source>
        <dbReference type="ARBA" id="ARBA00022989"/>
    </source>
</evidence>
<proteinExistence type="predicted"/>
<dbReference type="PROSITE" id="PS50929">
    <property type="entry name" value="ABC_TM1F"/>
    <property type="match status" value="1"/>
</dbReference>
<keyword evidence="13" id="KW-1185">Reference proteome</keyword>
<evidence type="ECO:0000256" key="5">
    <source>
        <dbReference type="ARBA" id="ARBA00022741"/>
    </source>
</evidence>
<dbReference type="SMART" id="SM00382">
    <property type="entry name" value="AAA"/>
    <property type="match status" value="1"/>
</dbReference>
<evidence type="ECO:0000256" key="2">
    <source>
        <dbReference type="ARBA" id="ARBA00022448"/>
    </source>
</evidence>
<keyword evidence="2" id="KW-0813">Transport</keyword>
<keyword evidence="3" id="KW-1003">Cell membrane</keyword>
<dbReference type="InterPro" id="IPR036640">
    <property type="entry name" value="ABC1_TM_sf"/>
</dbReference>
<sequence length="621" mass="69918">MSLKDRLFRTLDGGLHTVEHALSSIHQFFVSTTYAMRAIRLVWETSRKMTVSLLFLAITAGLLPLLQIVIAAKIVDQVLHAIATGQPEDFQLALVLVAAEGLALIAGQACEHIMLALREILRSLLSFRINKLILEKAQSLELAQFEDATFYDRLQQAREGASERPLSLIEKSFGMIRDGTGLIGMAVSLWFFSPWAVVVLVVASLPAFLVEANFANQAFHLFKWQSPELRMQQYLETVLSREDFVKEVKLFDLAGHFTKRYIAIFKKVFAKEKSLVVRREVWGFLFGILGIAALYGTYGWIVYVAAIGGITLGEMTKYIGFFREGQQAFFVTMEAIGGMYEDNLYITNLYEFLETPVPPCEGQALRGPKPADGLRFEKIWFTYPGADKPALKGVSFHVQPGEKLALVGENGSGKTTIVKLMTRLYQPESGRITLEGLDIRDWDEQALQRRFGVIFQDFVRYQLSVGENIGVGDVTALEARDRWTEAAEKGMATPIVAAMEQGYDTQLGRWFKNGRELSGGQWQKIALSRAFMRRDADILILDEPTAAMDAQTEVDIFDRFRELTREQMALIISHRFSTVRLADTIIVMEHGEILEQGDHTSLLHHDGRYASLFQLQAAGYQ</sequence>
<dbReference type="FunFam" id="3.40.50.300:FF:000221">
    <property type="entry name" value="Multidrug ABC transporter ATP-binding protein"/>
    <property type="match status" value="1"/>
</dbReference>
<reference evidence="12" key="1">
    <citation type="submission" date="2021-03" db="EMBL/GenBank/DDBJ databases">
        <title>Acanthopleuribacteraceae sp. M133.</title>
        <authorList>
            <person name="Wang G."/>
        </authorList>
    </citation>
    <scope>NUCLEOTIDE SEQUENCE</scope>
    <source>
        <strain evidence="12">M133</strain>
    </source>
</reference>
<evidence type="ECO:0000313" key="13">
    <source>
        <dbReference type="Proteomes" id="UP000663929"/>
    </source>
</evidence>
<dbReference type="Pfam" id="PF00005">
    <property type="entry name" value="ABC_tran"/>
    <property type="match status" value="1"/>
</dbReference>
<dbReference type="PROSITE" id="PS50893">
    <property type="entry name" value="ABC_TRANSPORTER_2"/>
    <property type="match status" value="1"/>
</dbReference>
<evidence type="ECO:0000256" key="8">
    <source>
        <dbReference type="ARBA" id="ARBA00023136"/>
    </source>
</evidence>
<dbReference type="AlphaFoldDB" id="A0A8A4TLQ8"/>
<dbReference type="GO" id="GO:0015421">
    <property type="term" value="F:ABC-type oligopeptide transporter activity"/>
    <property type="evidence" value="ECO:0007669"/>
    <property type="project" value="TreeGrafter"/>
</dbReference>
<keyword evidence="4 9" id="KW-0812">Transmembrane</keyword>
<accession>A0A8A4TLQ8</accession>
<evidence type="ECO:0000259" key="10">
    <source>
        <dbReference type="PROSITE" id="PS50893"/>
    </source>
</evidence>
<dbReference type="PANTHER" id="PTHR43394:SF1">
    <property type="entry name" value="ATP-BINDING CASSETTE SUB-FAMILY B MEMBER 10, MITOCHONDRIAL"/>
    <property type="match status" value="1"/>
</dbReference>
<dbReference type="InterPro" id="IPR017871">
    <property type="entry name" value="ABC_transporter-like_CS"/>
</dbReference>
<keyword evidence="8 9" id="KW-0472">Membrane</keyword>
<evidence type="ECO:0000313" key="12">
    <source>
        <dbReference type="EMBL" id="QTD50144.1"/>
    </source>
</evidence>
<dbReference type="Gene3D" id="3.40.50.300">
    <property type="entry name" value="P-loop containing nucleotide triphosphate hydrolases"/>
    <property type="match status" value="1"/>
</dbReference>
<evidence type="ECO:0000256" key="1">
    <source>
        <dbReference type="ARBA" id="ARBA00004651"/>
    </source>
</evidence>
<keyword evidence="5" id="KW-0547">Nucleotide-binding</keyword>
<protein>
    <submittedName>
        <fullName evidence="12">ABC transporter ATP-binding protein</fullName>
    </submittedName>
</protein>
<dbReference type="InterPro" id="IPR003593">
    <property type="entry name" value="AAA+_ATPase"/>
</dbReference>
<evidence type="ECO:0000259" key="11">
    <source>
        <dbReference type="PROSITE" id="PS50929"/>
    </source>
</evidence>
<dbReference type="PROSITE" id="PS00211">
    <property type="entry name" value="ABC_TRANSPORTER_1"/>
    <property type="match status" value="1"/>
</dbReference>
<dbReference type="Gene3D" id="1.20.1560.10">
    <property type="entry name" value="ABC transporter type 1, transmembrane domain"/>
    <property type="match status" value="1"/>
</dbReference>
<dbReference type="SUPFAM" id="SSF52540">
    <property type="entry name" value="P-loop containing nucleoside triphosphate hydrolases"/>
    <property type="match status" value="1"/>
</dbReference>
<dbReference type="SUPFAM" id="SSF90123">
    <property type="entry name" value="ABC transporter transmembrane region"/>
    <property type="match status" value="1"/>
</dbReference>
<dbReference type="Proteomes" id="UP000663929">
    <property type="component" value="Chromosome"/>
</dbReference>
<keyword evidence="7 9" id="KW-1133">Transmembrane helix</keyword>
<feature type="domain" description="ABC transmembrane type-1" evidence="11">
    <location>
        <begin position="53"/>
        <end position="341"/>
    </location>
</feature>
<feature type="transmembrane region" description="Helical" evidence="9">
    <location>
        <begin position="181"/>
        <end position="209"/>
    </location>
</feature>
<dbReference type="GO" id="GO:0005886">
    <property type="term" value="C:plasma membrane"/>
    <property type="evidence" value="ECO:0007669"/>
    <property type="project" value="UniProtKB-SubCell"/>
</dbReference>
<dbReference type="EMBL" id="CP071793">
    <property type="protein sequence ID" value="QTD50144.1"/>
    <property type="molecule type" value="Genomic_DNA"/>
</dbReference>
<keyword evidence="6 12" id="KW-0067">ATP-binding</keyword>
<dbReference type="InterPro" id="IPR027417">
    <property type="entry name" value="P-loop_NTPase"/>
</dbReference>
<dbReference type="GO" id="GO:0016887">
    <property type="term" value="F:ATP hydrolysis activity"/>
    <property type="evidence" value="ECO:0007669"/>
    <property type="project" value="InterPro"/>
</dbReference>
<organism evidence="12 13">
    <name type="scientific">Sulfidibacter corallicola</name>
    <dbReference type="NCBI Taxonomy" id="2818388"/>
    <lineage>
        <taxon>Bacteria</taxon>
        <taxon>Pseudomonadati</taxon>
        <taxon>Acidobacteriota</taxon>
        <taxon>Holophagae</taxon>
        <taxon>Acanthopleuribacterales</taxon>
        <taxon>Acanthopleuribacteraceae</taxon>
        <taxon>Sulfidibacter</taxon>
    </lineage>
</organism>
<comment type="subcellular location">
    <subcellularLocation>
        <location evidence="1">Cell membrane</location>
        <topology evidence="1">Multi-pass membrane protein</topology>
    </subcellularLocation>
</comment>
<evidence type="ECO:0000256" key="6">
    <source>
        <dbReference type="ARBA" id="ARBA00022840"/>
    </source>
</evidence>
<dbReference type="InterPro" id="IPR003439">
    <property type="entry name" value="ABC_transporter-like_ATP-bd"/>
</dbReference>
<gene>
    <name evidence="12" type="ORF">J3U87_31555</name>
</gene>
<feature type="transmembrane region" description="Helical" evidence="9">
    <location>
        <begin position="51"/>
        <end position="72"/>
    </location>
</feature>
<feature type="domain" description="ABC transporter" evidence="10">
    <location>
        <begin position="374"/>
        <end position="615"/>
    </location>
</feature>
<dbReference type="PANTHER" id="PTHR43394">
    <property type="entry name" value="ATP-DEPENDENT PERMEASE MDL1, MITOCHONDRIAL"/>
    <property type="match status" value="1"/>
</dbReference>
<evidence type="ECO:0000256" key="9">
    <source>
        <dbReference type="SAM" id="Phobius"/>
    </source>
</evidence>
<dbReference type="InterPro" id="IPR039421">
    <property type="entry name" value="Type_1_exporter"/>
</dbReference>
<name>A0A8A4TLQ8_SULCO</name>
<dbReference type="RefSeq" id="WP_237379775.1">
    <property type="nucleotide sequence ID" value="NZ_CP071793.1"/>
</dbReference>
<feature type="transmembrane region" description="Helical" evidence="9">
    <location>
        <begin position="281"/>
        <end position="307"/>
    </location>
</feature>
<dbReference type="KEGG" id="scor:J3U87_31555"/>
<evidence type="ECO:0000256" key="3">
    <source>
        <dbReference type="ARBA" id="ARBA00022475"/>
    </source>
</evidence>
<evidence type="ECO:0000256" key="4">
    <source>
        <dbReference type="ARBA" id="ARBA00022692"/>
    </source>
</evidence>